<evidence type="ECO:0000313" key="5">
    <source>
        <dbReference type="EMBL" id="TDQ67239.1"/>
    </source>
</evidence>
<dbReference type="PANTHER" id="PTHR38340">
    <property type="entry name" value="S-LAYER PROTEIN"/>
    <property type="match status" value="1"/>
</dbReference>
<dbReference type="RefSeq" id="WP_166638911.1">
    <property type="nucleotide sequence ID" value="NZ_SNYR01000001.1"/>
</dbReference>
<dbReference type="EMBL" id="SNYR01000001">
    <property type="protein sequence ID" value="TDQ67239.1"/>
    <property type="molecule type" value="Genomic_DNA"/>
</dbReference>
<dbReference type="SUPFAM" id="SSF51120">
    <property type="entry name" value="beta-Roll"/>
    <property type="match status" value="4"/>
</dbReference>
<dbReference type="InterPro" id="IPR041690">
    <property type="entry name" value="Cadherin_5"/>
</dbReference>
<evidence type="ECO:0000256" key="3">
    <source>
        <dbReference type="SAM" id="MobiDB-lite"/>
    </source>
</evidence>
<comment type="caution">
    <text evidence="5">The sequence shown here is derived from an EMBL/GenBank/DDBJ whole genome shotgun (WGS) entry which is preliminary data.</text>
</comment>
<name>A0A4R6VT47_9HYPH</name>
<accession>A0A4R6VT47</accession>
<dbReference type="InterPro" id="IPR011049">
    <property type="entry name" value="Serralysin-like_metalloprot_C"/>
</dbReference>
<reference evidence="5 6" key="1">
    <citation type="submission" date="2019-03" db="EMBL/GenBank/DDBJ databases">
        <title>Genomic Encyclopedia of Type Strains, Phase III (KMG-III): the genomes of soil and plant-associated and newly described type strains.</title>
        <authorList>
            <person name="Whitman W."/>
        </authorList>
    </citation>
    <scope>NUCLEOTIDE SEQUENCE [LARGE SCALE GENOMIC DNA]</scope>
    <source>
        <strain evidence="5 6">CGMCC 1.7002</strain>
    </source>
</reference>
<dbReference type="Pfam" id="PF17892">
    <property type="entry name" value="Cadherin_5"/>
    <property type="match status" value="1"/>
</dbReference>
<dbReference type="InterPro" id="IPR050557">
    <property type="entry name" value="RTX_toxin/Mannuronan_C5-epim"/>
</dbReference>
<dbReference type="PANTHER" id="PTHR38340:SF1">
    <property type="entry name" value="S-LAYER PROTEIN"/>
    <property type="match status" value="1"/>
</dbReference>
<dbReference type="GO" id="GO:0005509">
    <property type="term" value="F:calcium ion binding"/>
    <property type="evidence" value="ECO:0007669"/>
    <property type="project" value="InterPro"/>
</dbReference>
<sequence>MENLRYYDLWTSNIYFEFFGEQTWWATEEGFWANIGAVSYTEPGKVSGNITSVDKIFASDGDDQIYTYWGDDFIDAGAGDDFVDAGAGDDLVDGGSGQDRLFGGFGQDVLLGGLGDDFLQGDYGNDRIDGGEGFDIAGFRGGGSQFDIKLVGEGQLMVTDLVGQEGANILTNIERLNFADTIYDVTHQFSFKHSNFDVAEIAALKQLERTDIPFFDVTGDDADNQLHGHLASLNLIDAGAGNDQISVNAKGHSLVFAGAGNDTVQGSVSGNDIVHGGAGDDVLNGHWGEDVLFGEDGNDRLDGGADNDHLDGGAGRDYLMGGYGEDVLLGGDGDDTLRGHFHNDELDGGAGTDIAVFEGNFADYSIVQDEQDMLTVTALGEHLRDGTDILRNIEVLQFKDGQYLVADLFGNEAPIATDDALADQPMDKMFTIAAADILANDVDPDGDPLSVTKIYVVSGEAQVTLNDDQTISVIAQQMGQVVLGYEVSDPDGATDYGHIQLSIGVPEDATIVGTNDADVIESQGLQFEKVFLLDGNDDLKIWGNKGSEVFAGEGNDKISGSISGNDVIYGEGGHDKISTHWGDDYIYGGEGNDEINTGAGKDFAFGEGGDDLIYGGFGEDSLDGGSGDDYMVGYWQNDVFHGGSGTDTVKFLGAFEQFSITADGAGLIVTDNVTEGGDEGRNTLTEVEYLQFSDGYYDVAADEFVAGGKRPLPDGSGGTEPPAQTEVQEERVQMADASAVPNGIVALKLQNTDADNGADGYASFGHLFQMGDLPAGSGLEAIIDGQSHTVQLDVKSTYEDGSIKHAIVTYEAPDLAAAETIDVILATTAPSDAPVLDLQTLLDQGFDMKANVSFDQGDGTWLVYTPVDEFHNARLDKNVTEDNQFEPVEVRFDEVQTEPFEVTATAEYKLADGTTETITKSVMVTPDGDKAFVDLATLFDTRGHVDAGDKLLKMHMTGLPQGSGLLKGINLADGSRVDAAEIDVAQLLQTALDNGEIDSWISGPLATEVRVHHALNDDLTAQFDVRFFANGETKVGVTVLNENSVFEGGDRHYTYDFSLSQNGQIVLDHDGLYHHQDANWNEVVWSDGAPSLHTIQDVEYLMGTGAVPNYDLSIPVQIDLANYDNLDHVMFDPLRSGTLETDMPGTGERPDIGALPDWAARFFLTQDYRDYAVMMANGQASGTFNWHLKDGDTGEYVSIYDHPRFWNDFRADSAWYGDDAPSQDNFDYVAGFRPDTAHQPSLTYLPYLVSGDRYFSDELAAQATWSIQSVFSPKRLLNETDDLLFYQELRGVAWTLRTLADAAFALPDDSVYKTYIDEVLNNNLNWLVEHFVEGGMSDERGMLEGFMDDLWNTGRSLDQYGNDTPWQEDYLANALGQLAARGYSQAIDILDWQANALAGRYISGDLGFDPNNGSISHMPTTVANDPDGSAPTTSNDGTVFTHWSQVQAAMEDRGTTQDEVFKYQNQVDNTVKSLTGLAAMITHTDNHDAFEAYGFLMKETFAFRDNAEFQASPRNSIQPTLKDGTLVQNDMIHILDDEDDVHEGAGGTQVVHGAGGIDELHGGAGIDLLYGGKGNDELHGDADDDYLFGNEGDDKLYGGDGNDVLRGNVGNDHMFGGAGDDILYYQDDDVVDGGTGHDVLALQNWREANINLSSGKIKGIEAIDLRNVENDQVGIADQIHLDITDLMHVSDNQDLFIYGDASDSVYLTGDAVLNDNVTINGDQFMHYSYGDLDLYVTANMQLIEM</sequence>
<feature type="region of interest" description="Disordered" evidence="3">
    <location>
        <begin position="708"/>
        <end position="727"/>
    </location>
</feature>
<evidence type="ECO:0000313" key="6">
    <source>
        <dbReference type="Proteomes" id="UP000295391"/>
    </source>
</evidence>
<evidence type="ECO:0000256" key="1">
    <source>
        <dbReference type="ARBA" id="ARBA00004613"/>
    </source>
</evidence>
<dbReference type="Gene3D" id="2.160.20.160">
    <property type="match status" value="2"/>
</dbReference>
<dbReference type="PRINTS" id="PR00313">
    <property type="entry name" value="CABNDNGRPT"/>
</dbReference>
<keyword evidence="6" id="KW-1185">Reference proteome</keyword>
<evidence type="ECO:0000259" key="4">
    <source>
        <dbReference type="Pfam" id="PF17892"/>
    </source>
</evidence>
<dbReference type="Proteomes" id="UP000295391">
    <property type="component" value="Unassembled WGS sequence"/>
</dbReference>
<comment type="subcellular location">
    <subcellularLocation>
        <location evidence="1">Secreted</location>
    </subcellularLocation>
</comment>
<organism evidence="5 6">
    <name type="scientific">Maritalea mobilis</name>
    <dbReference type="NCBI Taxonomy" id="483324"/>
    <lineage>
        <taxon>Bacteria</taxon>
        <taxon>Pseudomonadati</taxon>
        <taxon>Pseudomonadota</taxon>
        <taxon>Alphaproteobacteria</taxon>
        <taxon>Hyphomicrobiales</taxon>
        <taxon>Devosiaceae</taxon>
        <taxon>Maritalea</taxon>
    </lineage>
</organism>
<feature type="domain" description="Cadherin-like" evidence="4">
    <location>
        <begin position="411"/>
        <end position="502"/>
    </location>
</feature>
<dbReference type="PROSITE" id="PS00330">
    <property type="entry name" value="HEMOLYSIN_CALCIUM"/>
    <property type="match status" value="6"/>
</dbReference>
<dbReference type="InterPro" id="IPR018511">
    <property type="entry name" value="Hemolysin-typ_Ca-bd_CS"/>
</dbReference>
<evidence type="ECO:0000256" key="2">
    <source>
        <dbReference type="ARBA" id="ARBA00022525"/>
    </source>
</evidence>
<proteinExistence type="predicted"/>
<gene>
    <name evidence="5" type="ORF">ATL17_1246</name>
</gene>
<dbReference type="InterPro" id="IPR001343">
    <property type="entry name" value="Hemolysn_Ca-bd"/>
</dbReference>
<keyword evidence="2" id="KW-0964">Secreted</keyword>
<dbReference type="GO" id="GO:0005576">
    <property type="term" value="C:extracellular region"/>
    <property type="evidence" value="ECO:0007669"/>
    <property type="project" value="UniProtKB-SubCell"/>
</dbReference>
<dbReference type="Gene3D" id="2.150.10.10">
    <property type="entry name" value="Serralysin-like metalloprotease, C-terminal"/>
    <property type="match status" value="3"/>
</dbReference>
<protein>
    <submittedName>
        <fullName evidence="5">Ca2+-binding RTX toxin-like protein</fullName>
    </submittedName>
</protein>
<dbReference type="Pfam" id="PF00353">
    <property type="entry name" value="HemolysinCabind"/>
    <property type="match status" value="8"/>
</dbReference>